<evidence type="ECO:0000256" key="1">
    <source>
        <dbReference type="ARBA" id="ARBA00010688"/>
    </source>
</evidence>
<dbReference type="InterPro" id="IPR029056">
    <property type="entry name" value="Ribokinase-like"/>
</dbReference>
<dbReference type="EMBL" id="PPCV01000002">
    <property type="protein sequence ID" value="RXW33077.1"/>
    <property type="molecule type" value="Genomic_DNA"/>
</dbReference>
<dbReference type="GO" id="GO:0008443">
    <property type="term" value="F:phosphofructokinase activity"/>
    <property type="evidence" value="ECO:0007669"/>
    <property type="project" value="TreeGrafter"/>
</dbReference>
<dbReference type="Gene3D" id="3.40.1190.20">
    <property type="match status" value="1"/>
</dbReference>
<name>A0A4Q2EHK9_9ACTN</name>
<evidence type="ECO:0000256" key="5">
    <source>
        <dbReference type="ARBA" id="ARBA00022840"/>
    </source>
</evidence>
<dbReference type="PANTHER" id="PTHR46566:SF5">
    <property type="entry name" value="1-PHOSPHOFRUCTOKINASE"/>
    <property type="match status" value="1"/>
</dbReference>
<evidence type="ECO:0000256" key="6">
    <source>
        <dbReference type="PIRNR" id="PIRNR000535"/>
    </source>
</evidence>
<keyword evidence="3" id="KW-0547">Nucleotide-binding</keyword>
<dbReference type="OrthoDB" id="9801219at2"/>
<evidence type="ECO:0000313" key="9">
    <source>
        <dbReference type="EMBL" id="RXW33077.1"/>
    </source>
</evidence>
<keyword evidence="4 9" id="KW-0418">Kinase</keyword>
<feature type="domain" description="Carbohydrate kinase PfkB" evidence="8">
    <location>
        <begin position="51"/>
        <end position="329"/>
    </location>
</feature>
<evidence type="ECO:0000259" key="8">
    <source>
        <dbReference type="Pfam" id="PF00294"/>
    </source>
</evidence>
<comment type="caution">
    <text evidence="9">The sequence shown here is derived from an EMBL/GenBank/DDBJ whole genome shotgun (WGS) entry which is preliminary data.</text>
</comment>
<organism evidence="9 10">
    <name type="scientific">Propioniciclava flava</name>
    <dbReference type="NCBI Taxonomy" id="2072026"/>
    <lineage>
        <taxon>Bacteria</taxon>
        <taxon>Bacillati</taxon>
        <taxon>Actinomycetota</taxon>
        <taxon>Actinomycetes</taxon>
        <taxon>Propionibacteriales</taxon>
        <taxon>Propionibacteriaceae</taxon>
        <taxon>Propioniciclava</taxon>
    </lineage>
</organism>
<gene>
    <name evidence="9" type="ORF">C1706_04275</name>
</gene>
<dbReference type="AlphaFoldDB" id="A0A4Q2EHK9"/>
<dbReference type="InterPro" id="IPR011611">
    <property type="entry name" value="PfkB_dom"/>
</dbReference>
<dbReference type="PIRSF" id="PIRSF000535">
    <property type="entry name" value="1PFK/6PFK/LacC"/>
    <property type="match status" value="1"/>
</dbReference>
<keyword evidence="5" id="KW-0067">ATP-binding</keyword>
<reference evidence="9 10" key="1">
    <citation type="submission" date="2018-01" db="EMBL/GenBank/DDBJ databases">
        <title>Lactibacter flavus gen. nov., sp. nov., a novel bacterium of the family Propionibacteriaceae isolated from raw milk and dairy products.</title>
        <authorList>
            <person name="Wenning M."/>
            <person name="Breitenwieser F."/>
            <person name="Huptas C."/>
            <person name="von Neubeck M."/>
            <person name="Busse H.-J."/>
            <person name="Scherer S."/>
        </authorList>
    </citation>
    <scope>NUCLEOTIDE SEQUENCE [LARGE SCALE GENOMIC DNA]</scope>
    <source>
        <strain evidence="9 10">VG341</strain>
    </source>
</reference>
<dbReference type="Proteomes" id="UP000290624">
    <property type="component" value="Unassembled WGS sequence"/>
</dbReference>
<comment type="similarity">
    <text evidence="1">Belongs to the carbohydrate kinase PfkB family.</text>
</comment>
<evidence type="ECO:0000256" key="7">
    <source>
        <dbReference type="SAM" id="MobiDB-lite"/>
    </source>
</evidence>
<protein>
    <submittedName>
        <fullName evidence="9">1-phosphofructokinase</fullName>
    </submittedName>
</protein>
<accession>A0A4Q2EHK9</accession>
<evidence type="ECO:0000256" key="2">
    <source>
        <dbReference type="ARBA" id="ARBA00022679"/>
    </source>
</evidence>
<evidence type="ECO:0000256" key="4">
    <source>
        <dbReference type="ARBA" id="ARBA00022777"/>
    </source>
</evidence>
<keyword evidence="10" id="KW-1185">Reference proteome</keyword>
<dbReference type="GO" id="GO:0005524">
    <property type="term" value="F:ATP binding"/>
    <property type="evidence" value="ECO:0007669"/>
    <property type="project" value="UniProtKB-KW"/>
</dbReference>
<dbReference type="GO" id="GO:0005829">
    <property type="term" value="C:cytosol"/>
    <property type="evidence" value="ECO:0007669"/>
    <property type="project" value="TreeGrafter"/>
</dbReference>
<proteinExistence type="inferred from homology"/>
<dbReference type="InterPro" id="IPR017583">
    <property type="entry name" value="Tagatose/fructose_Pkinase"/>
</dbReference>
<dbReference type="Pfam" id="PF00294">
    <property type="entry name" value="PfkB"/>
    <property type="match status" value="1"/>
</dbReference>
<evidence type="ECO:0000313" key="10">
    <source>
        <dbReference type="Proteomes" id="UP000290624"/>
    </source>
</evidence>
<evidence type="ECO:0000256" key="3">
    <source>
        <dbReference type="ARBA" id="ARBA00022741"/>
    </source>
</evidence>
<sequence>MIFPGRAASDPWRDERITVASRYFEAVIITFTPNPSLDRTASLPHELSVGQRNQLAGVSTQAAGRGVNVSRALHNAGRSTLAVLPLDPDDPLTEALRERGVPNRPVPVGRRARTNLGVSHPDGTVTKFVEPGEPLTPENVTALFSTVMAAVPGADWLALCGSLPPGAPADWFVRLTQLAHEVNVPVAVDTHGQALLAVIAALPDTAPDVFAPNAAELEVASGMSIIPSLLSGDIAPAVAAAQSLVDRGIPRVLATIGSLGAVLVTDHGAWYAVAEPVKVVSAVGAGDSALAGYLLARLDGAQDADALARAVAYGTACVLLPGANVPLPEQADAVTVLVSELPH</sequence>
<feature type="region of interest" description="Disordered" evidence="7">
    <location>
        <begin position="101"/>
        <end position="125"/>
    </location>
</feature>
<dbReference type="PANTHER" id="PTHR46566">
    <property type="entry name" value="1-PHOSPHOFRUCTOKINASE-RELATED"/>
    <property type="match status" value="1"/>
</dbReference>
<dbReference type="SUPFAM" id="SSF53613">
    <property type="entry name" value="Ribokinase-like"/>
    <property type="match status" value="1"/>
</dbReference>
<dbReference type="CDD" id="cd01164">
    <property type="entry name" value="FruK_PfkB_like"/>
    <property type="match status" value="1"/>
</dbReference>
<dbReference type="NCBIfam" id="TIGR03168">
    <property type="entry name" value="1-PFK"/>
    <property type="match status" value="1"/>
</dbReference>
<keyword evidence="2 6" id="KW-0808">Transferase</keyword>